<protein>
    <submittedName>
        <fullName evidence="1">Uncharacterized protein</fullName>
    </submittedName>
</protein>
<proteinExistence type="predicted"/>
<evidence type="ECO:0000313" key="1">
    <source>
        <dbReference type="EMBL" id="MBX15698.1"/>
    </source>
</evidence>
<dbReference type="AlphaFoldDB" id="A0A2P2LCJ9"/>
<dbReference type="EMBL" id="GGEC01035214">
    <property type="protein sequence ID" value="MBX15698.1"/>
    <property type="molecule type" value="Transcribed_RNA"/>
</dbReference>
<accession>A0A2P2LCJ9</accession>
<organism evidence="1">
    <name type="scientific">Rhizophora mucronata</name>
    <name type="common">Asiatic mangrove</name>
    <dbReference type="NCBI Taxonomy" id="61149"/>
    <lineage>
        <taxon>Eukaryota</taxon>
        <taxon>Viridiplantae</taxon>
        <taxon>Streptophyta</taxon>
        <taxon>Embryophyta</taxon>
        <taxon>Tracheophyta</taxon>
        <taxon>Spermatophyta</taxon>
        <taxon>Magnoliopsida</taxon>
        <taxon>eudicotyledons</taxon>
        <taxon>Gunneridae</taxon>
        <taxon>Pentapetalae</taxon>
        <taxon>rosids</taxon>
        <taxon>fabids</taxon>
        <taxon>Malpighiales</taxon>
        <taxon>Rhizophoraceae</taxon>
        <taxon>Rhizophora</taxon>
    </lineage>
</organism>
<sequence>METWHCLIWELNTNFMDLT</sequence>
<name>A0A2P2LCJ9_RHIMU</name>
<reference evidence="1" key="1">
    <citation type="submission" date="2018-02" db="EMBL/GenBank/DDBJ databases">
        <title>Rhizophora mucronata_Transcriptome.</title>
        <authorList>
            <person name="Meera S.P."/>
            <person name="Sreeshan A."/>
            <person name="Augustine A."/>
        </authorList>
    </citation>
    <scope>NUCLEOTIDE SEQUENCE</scope>
    <source>
        <tissue evidence="1">Leaf</tissue>
    </source>
</reference>